<name>A0ABN9Z8E6_PIPNA</name>
<sequence>MDKCQSSVYRPGQDSVPPVHFTGEEGEGVTGRRAPGPAPLHAAPPAVGDPGLRREDTAGPAGGALPRLLTPPPGTPAGADRSLLSPFWTLPHWSASPPKKEFIFPKEFGFVLV</sequence>
<accession>A0ABN9Z8E6</accession>
<dbReference type="Proteomes" id="UP001314169">
    <property type="component" value="Chromosome 11"/>
</dbReference>
<feature type="region of interest" description="Disordered" evidence="1">
    <location>
        <begin position="1"/>
        <end position="83"/>
    </location>
</feature>
<proteinExistence type="predicted"/>
<evidence type="ECO:0000256" key="1">
    <source>
        <dbReference type="SAM" id="MobiDB-lite"/>
    </source>
</evidence>
<reference evidence="2" key="1">
    <citation type="submission" date="2023-12" db="EMBL/GenBank/DDBJ databases">
        <authorList>
            <person name="Brown T."/>
        </authorList>
    </citation>
    <scope>NUCLEOTIDE SEQUENCE</scope>
</reference>
<gene>
    <name evidence="2" type="ORF">MPIPNATIZW_LOCUS2933</name>
</gene>
<dbReference type="EMBL" id="OY882868">
    <property type="protein sequence ID" value="CAK6434627.1"/>
    <property type="molecule type" value="Genomic_DNA"/>
</dbReference>
<protein>
    <submittedName>
        <fullName evidence="2">Uncharacterized protein</fullName>
    </submittedName>
</protein>
<organism evidence="2 3">
    <name type="scientific">Pipistrellus nathusii</name>
    <name type="common">Nathusius' pipistrelle</name>
    <dbReference type="NCBI Taxonomy" id="59473"/>
    <lineage>
        <taxon>Eukaryota</taxon>
        <taxon>Metazoa</taxon>
        <taxon>Chordata</taxon>
        <taxon>Craniata</taxon>
        <taxon>Vertebrata</taxon>
        <taxon>Euteleostomi</taxon>
        <taxon>Mammalia</taxon>
        <taxon>Eutheria</taxon>
        <taxon>Laurasiatheria</taxon>
        <taxon>Chiroptera</taxon>
        <taxon>Yangochiroptera</taxon>
        <taxon>Vespertilionidae</taxon>
        <taxon>Pipistrellus</taxon>
    </lineage>
</organism>
<evidence type="ECO:0000313" key="3">
    <source>
        <dbReference type="Proteomes" id="UP001314169"/>
    </source>
</evidence>
<keyword evidence="3" id="KW-1185">Reference proteome</keyword>
<evidence type="ECO:0000313" key="2">
    <source>
        <dbReference type="EMBL" id="CAK6434627.1"/>
    </source>
</evidence>